<keyword evidence="3" id="KW-1185">Reference proteome</keyword>
<feature type="transmembrane region" description="Helical" evidence="1">
    <location>
        <begin position="102"/>
        <end position="123"/>
    </location>
</feature>
<comment type="caution">
    <text evidence="2">The sequence shown here is derived from an EMBL/GenBank/DDBJ whole genome shotgun (WGS) entry which is preliminary data.</text>
</comment>
<sequence length="132" mass="15173">MNYEWWISKMTSDEVGEEDDEQKEKLTLVEGYIGNEDKIFIMRIGLEVLVFELGHRLNGTTLSIEISYWLIVILTYTKYSPACQKTKIALGSNALRSSKLRVLLLSLPINTYGLLFLHLYVVVSLTFNMFVS</sequence>
<dbReference type="Proteomes" id="UP000257109">
    <property type="component" value="Unassembled WGS sequence"/>
</dbReference>
<organism evidence="2 3">
    <name type="scientific">Mucuna pruriens</name>
    <name type="common">Velvet bean</name>
    <name type="synonym">Dolichos pruriens</name>
    <dbReference type="NCBI Taxonomy" id="157652"/>
    <lineage>
        <taxon>Eukaryota</taxon>
        <taxon>Viridiplantae</taxon>
        <taxon>Streptophyta</taxon>
        <taxon>Embryophyta</taxon>
        <taxon>Tracheophyta</taxon>
        <taxon>Spermatophyta</taxon>
        <taxon>Magnoliopsida</taxon>
        <taxon>eudicotyledons</taxon>
        <taxon>Gunneridae</taxon>
        <taxon>Pentapetalae</taxon>
        <taxon>rosids</taxon>
        <taxon>fabids</taxon>
        <taxon>Fabales</taxon>
        <taxon>Fabaceae</taxon>
        <taxon>Papilionoideae</taxon>
        <taxon>50 kb inversion clade</taxon>
        <taxon>NPAAA clade</taxon>
        <taxon>indigoferoid/millettioid clade</taxon>
        <taxon>Phaseoleae</taxon>
        <taxon>Mucuna</taxon>
    </lineage>
</organism>
<dbReference type="OrthoDB" id="2126698at2759"/>
<accession>A0A371DZ38</accession>
<evidence type="ECO:0000256" key="1">
    <source>
        <dbReference type="SAM" id="Phobius"/>
    </source>
</evidence>
<dbReference type="AlphaFoldDB" id="A0A371DZ38"/>
<keyword evidence="1" id="KW-0472">Membrane</keyword>
<protein>
    <submittedName>
        <fullName evidence="2">Uncharacterized protein</fullName>
    </submittedName>
</protein>
<feature type="non-terminal residue" evidence="2">
    <location>
        <position position="132"/>
    </location>
</feature>
<dbReference type="EMBL" id="QJKJ01018155">
    <property type="protein sequence ID" value="RDX57822.1"/>
    <property type="molecule type" value="Genomic_DNA"/>
</dbReference>
<reference evidence="2" key="1">
    <citation type="submission" date="2018-05" db="EMBL/GenBank/DDBJ databases">
        <title>Draft genome of Mucuna pruriens seed.</title>
        <authorList>
            <person name="Nnadi N.E."/>
            <person name="Vos R."/>
            <person name="Hasami M.H."/>
            <person name="Devisetty U.K."/>
            <person name="Aguiy J.C."/>
        </authorList>
    </citation>
    <scope>NUCLEOTIDE SEQUENCE [LARGE SCALE GENOMIC DNA]</scope>
    <source>
        <strain evidence="2">JCA_2017</strain>
    </source>
</reference>
<evidence type="ECO:0000313" key="3">
    <source>
        <dbReference type="Proteomes" id="UP000257109"/>
    </source>
</evidence>
<proteinExistence type="predicted"/>
<keyword evidence="1" id="KW-1133">Transmembrane helix</keyword>
<gene>
    <name evidence="2" type="ORF">CR513_62908</name>
</gene>
<name>A0A371DZ38_MUCPR</name>
<keyword evidence="1" id="KW-0812">Transmembrane</keyword>
<evidence type="ECO:0000313" key="2">
    <source>
        <dbReference type="EMBL" id="RDX57822.1"/>
    </source>
</evidence>